<proteinExistence type="predicted"/>
<accession>A0A848HK85</accession>
<protein>
    <submittedName>
        <fullName evidence="1">Uncharacterized protein</fullName>
    </submittedName>
</protein>
<dbReference type="RefSeq" id="WP_169467041.1">
    <property type="nucleotide sequence ID" value="NZ_JABBGG010000007.1"/>
</dbReference>
<gene>
    <name evidence="1" type="ORF">HHL21_14510</name>
</gene>
<organism evidence="1 2">
    <name type="scientific">Massilia polaris</name>
    <dbReference type="NCBI Taxonomy" id="2728846"/>
    <lineage>
        <taxon>Bacteria</taxon>
        <taxon>Pseudomonadati</taxon>
        <taxon>Pseudomonadota</taxon>
        <taxon>Betaproteobacteria</taxon>
        <taxon>Burkholderiales</taxon>
        <taxon>Oxalobacteraceae</taxon>
        <taxon>Telluria group</taxon>
        <taxon>Massilia</taxon>
    </lineage>
</organism>
<dbReference type="AlphaFoldDB" id="A0A848HK85"/>
<evidence type="ECO:0000313" key="1">
    <source>
        <dbReference type="EMBL" id="NML62266.1"/>
    </source>
</evidence>
<sequence>MTLREAYIEGLIADLRAAAGIGAMVERSIVKAFTREEDTVLVVHRGAESQPDNSRLGVIDRTCEILLSIVARGDAPDQLADAVLEVAHPLVMAYRAPRIIDVWEGPTDAPKFSDVGGTAGLITVHYFIRYRSGPNSLSS</sequence>
<dbReference type="Proteomes" id="UP000583752">
    <property type="component" value="Unassembled WGS sequence"/>
</dbReference>
<comment type="caution">
    <text evidence="1">The sequence shown here is derived from an EMBL/GenBank/DDBJ whole genome shotgun (WGS) entry which is preliminary data.</text>
</comment>
<keyword evidence="2" id="KW-1185">Reference proteome</keyword>
<dbReference type="EMBL" id="JABBGG010000007">
    <property type="protein sequence ID" value="NML62266.1"/>
    <property type="molecule type" value="Genomic_DNA"/>
</dbReference>
<evidence type="ECO:0000313" key="2">
    <source>
        <dbReference type="Proteomes" id="UP000583752"/>
    </source>
</evidence>
<name>A0A848HK85_9BURK</name>
<reference evidence="1 2" key="1">
    <citation type="submission" date="2020-04" db="EMBL/GenBank/DDBJ databases">
        <title>Massilia sp. RP-1-19 isolated from soil.</title>
        <authorList>
            <person name="Dahal R.H."/>
        </authorList>
    </citation>
    <scope>NUCLEOTIDE SEQUENCE [LARGE SCALE GENOMIC DNA]</scope>
    <source>
        <strain evidence="1 2">RP-1-19</strain>
    </source>
</reference>